<dbReference type="Proteomes" id="UP000746471">
    <property type="component" value="Unassembled WGS sequence"/>
</dbReference>
<accession>A0ABS5PRZ8</accession>
<dbReference type="InterPro" id="IPR009061">
    <property type="entry name" value="DNA-bd_dom_put_sf"/>
</dbReference>
<name>A0ABS5PRZ8_9FIRM</name>
<proteinExistence type="predicted"/>
<dbReference type="SMART" id="SM00422">
    <property type="entry name" value="HTH_MERR"/>
    <property type="match status" value="1"/>
</dbReference>
<dbReference type="RefSeq" id="WP_213237801.1">
    <property type="nucleotide sequence ID" value="NZ_JAHBCL010000028.1"/>
</dbReference>
<keyword evidence="3" id="KW-0238">DNA-binding</keyword>
<keyword evidence="7" id="KW-1185">Reference proteome</keyword>
<dbReference type="PANTHER" id="PTHR30204">
    <property type="entry name" value="REDOX-CYCLING DRUG-SENSING TRANSCRIPTIONAL ACTIVATOR SOXR"/>
    <property type="match status" value="1"/>
</dbReference>
<keyword evidence="2" id="KW-0805">Transcription regulation</keyword>
<dbReference type="Pfam" id="PF13411">
    <property type="entry name" value="MerR_1"/>
    <property type="match status" value="1"/>
</dbReference>
<dbReference type="InterPro" id="IPR000551">
    <property type="entry name" value="MerR-type_HTH_dom"/>
</dbReference>
<evidence type="ECO:0000313" key="7">
    <source>
        <dbReference type="Proteomes" id="UP000746471"/>
    </source>
</evidence>
<keyword evidence="4" id="KW-0804">Transcription</keyword>
<sequence>MKYKIGEIAELTNLTPRTIRYYEELSLLGTREKRSQGQLRFFDNEDIQRLKKIQMLKELGLSLEEISQVIDLYFTDGQVIEGKRRVIELLKGHISVAEEKIKELNTFKAESESNIAKLELIIKKDESKQKER</sequence>
<dbReference type="InterPro" id="IPR047057">
    <property type="entry name" value="MerR_fam"/>
</dbReference>
<organism evidence="6 7">
    <name type="scientific">Fusibacter paucivorans</name>
    <dbReference type="NCBI Taxonomy" id="76009"/>
    <lineage>
        <taxon>Bacteria</taxon>
        <taxon>Bacillati</taxon>
        <taxon>Bacillota</taxon>
        <taxon>Clostridia</taxon>
        <taxon>Eubacteriales</taxon>
        <taxon>Eubacteriales Family XII. Incertae Sedis</taxon>
        <taxon>Fusibacter</taxon>
    </lineage>
</organism>
<keyword evidence="1" id="KW-0678">Repressor</keyword>
<feature type="domain" description="HTH merR-type" evidence="5">
    <location>
        <begin position="2"/>
        <end position="72"/>
    </location>
</feature>
<dbReference type="Gene3D" id="1.10.1660.10">
    <property type="match status" value="1"/>
</dbReference>
<protein>
    <submittedName>
        <fullName evidence="6">MerR family transcriptional regulator</fullName>
    </submittedName>
</protein>
<dbReference type="PANTHER" id="PTHR30204:SF69">
    <property type="entry name" value="MERR-FAMILY TRANSCRIPTIONAL REGULATOR"/>
    <property type="match status" value="1"/>
</dbReference>
<evidence type="ECO:0000259" key="5">
    <source>
        <dbReference type="PROSITE" id="PS50937"/>
    </source>
</evidence>
<evidence type="ECO:0000256" key="4">
    <source>
        <dbReference type="ARBA" id="ARBA00023163"/>
    </source>
</evidence>
<evidence type="ECO:0000313" key="6">
    <source>
        <dbReference type="EMBL" id="MBS7527939.1"/>
    </source>
</evidence>
<reference evidence="6 7" key="1">
    <citation type="submission" date="2021-05" db="EMBL/GenBank/DDBJ databases">
        <title>Fusibacter ferrireducens sp. nov., an anaerobic, sulfur- and Fe-reducing bacterium isolated from the mangrove sediment.</title>
        <authorList>
            <person name="Qiu D."/>
        </authorList>
    </citation>
    <scope>NUCLEOTIDE SEQUENCE [LARGE SCALE GENOMIC DNA]</scope>
    <source>
        <strain evidence="6 7">DSM 12116</strain>
    </source>
</reference>
<evidence type="ECO:0000256" key="2">
    <source>
        <dbReference type="ARBA" id="ARBA00023015"/>
    </source>
</evidence>
<gene>
    <name evidence="6" type="ORF">KHM83_14735</name>
</gene>
<comment type="caution">
    <text evidence="6">The sequence shown here is derived from an EMBL/GenBank/DDBJ whole genome shotgun (WGS) entry which is preliminary data.</text>
</comment>
<evidence type="ECO:0000256" key="3">
    <source>
        <dbReference type="ARBA" id="ARBA00023125"/>
    </source>
</evidence>
<dbReference type="PROSITE" id="PS50937">
    <property type="entry name" value="HTH_MERR_2"/>
    <property type="match status" value="1"/>
</dbReference>
<evidence type="ECO:0000256" key="1">
    <source>
        <dbReference type="ARBA" id="ARBA00022491"/>
    </source>
</evidence>
<dbReference type="SUPFAM" id="SSF46955">
    <property type="entry name" value="Putative DNA-binding domain"/>
    <property type="match status" value="1"/>
</dbReference>
<dbReference type="EMBL" id="JAHBCL010000028">
    <property type="protein sequence ID" value="MBS7527939.1"/>
    <property type="molecule type" value="Genomic_DNA"/>
</dbReference>